<dbReference type="Pfam" id="PF13191">
    <property type="entry name" value="AAA_16"/>
    <property type="match status" value="1"/>
</dbReference>
<feature type="domain" description="Protein kinase" evidence="1">
    <location>
        <begin position="8"/>
        <end position="271"/>
    </location>
</feature>
<dbReference type="Gene3D" id="3.40.50.300">
    <property type="entry name" value="P-loop containing nucleotide triphosphate hydrolases"/>
    <property type="match status" value="1"/>
</dbReference>
<comment type="caution">
    <text evidence="2">The sequence shown here is derived from an EMBL/GenBank/DDBJ whole genome shotgun (WGS) entry which is preliminary data.</text>
</comment>
<dbReference type="SUPFAM" id="SSF56112">
    <property type="entry name" value="Protein kinase-like (PK-like)"/>
    <property type="match status" value="1"/>
</dbReference>
<dbReference type="PROSITE" id="PS50011">
    <property type="entry name" value="PROTEIN_KINASE_DOM"/>
    <property type="match status" value="1"/>
</dbReference>
<dbReference type="InterPro" id="IPR027417">
    <property type="entry name" value="P-loop_NTPase"/>
</dbReference>
<name>A0A951UU80_9CYAN</name>
<proteinExistence type="predicted"/>
<dbReference type="PANTHER" id="PTHR43642">
    <property type="entry name" value="HYBRID SIGNAL TRANSDUCTION HISTIDINE KINASE G"/>
    <property type="match status" value="1"/>
</dbReference>
<evidence type="ECO:0000313" key="2">
    <source>
        <dbReference type="EMBL" id="MBW4669341.1"/>
    </source>
</evidence>
<evidence type="ECO:0000259" key="1">
    <source>
        <dbReference type="PROSITE" id="PS50011"/>
    </source>
</evidence>
<dbReference type="InterPro" id="IPR000719">
    <property type="entry name" value="Prot_kinase_dom"/>
</dbReference>
<dbReference type="Gene3D" id="1.10.510.10">
    <property type="entry name" value="Transferase(Phosphotransferase) domain 1"/>
    <property type="match status" value="1"/>
</dbReference>
<reference evidence="2" key="2">
    <citation type="journal article" date="2022" name="Microbiol. Resour. Announc.">
        <title>Metagenome Sequencing to Explore Phylogenomics of Terrestrial Cyanobacteria.</title>
        <authorList>
            <person name="Ward R.D."/>
            <person name="Stajich J.E."/>
            <person name="Johansen J.R."/>
            <person name="Huntemann M."/>
            <person name="Clum A."/>
            <person name="Foster B."/>
            <person name="Foster B."/>
            <person name="Roux S."/>
            <person name="Palaniappan K."/>
            <person name="Varghese N."/>
            <person name="Mukherjee S."/>
            <person name="Reddy T.B.K."/>
            <person name="Daum C."/>
            <person name="Copeland A."/>
            <person name="Chen I.A."/>
            <person name="Ivanova N.N."/>
            <person name="Kyrpides N.C."/>
            <person name="Shapiro N."/>
            <person name="Eloe-Fadrosh E.A."/>
            <person name="Pietrasiak N."/>
        </authorList>
    </citation>
    <scope>NUCLEOTIDE SEQUENCE</scope>
    <source>
        <strain evidence="2">GSE-NOS-MK-12-04C</strain>
    </source>
</reference>
<dbReference type="PANTHER" id="PTHR43642:SF1">
    <property type="entry name" value="HYBRID SIGNAL TRANSDUCTION HISTIDINE KINASE G"/>
    <property type="match status" value="1"/>
</dbReference>
<dbReference type="SUPFAM" id="SSF52540">
    <property type="entry name" value="P-loop containing nucleoside triphosphate hydrolases"/>
    <property type="match status" value="1"/>
</dbReference>
<sequence length="577" mass="65084">MMLAISGFSVNSKIHESYNSLVYRGIRQQDNRPVVLKILKSAYPTPELLSRYKQEFEITHKLQLAGIIKSYSLEKYQNTLAIAFEDFGGESLKILMDKRRFTIEEFLKIAIKISAALGEIHGANIIHKDINTSNIVFNPASEELKIIDFGISSVLSKESPIICNPNILEGTLAYISPEQTGRMNRLVDYRTDFYSLGVTFYELLTQQLPFQTSDAMELVYFHIAKQAIAPEKINQTIPKKLGELIIKLLSKNADDRYKSAYGIEKDLESILKNLSDKININNAVLGRFDVYDKLHISQKLYGRESEIQTLISVYNRVADSLDINATKIDNSQSKSEMVLVSGYSGIGKTALVREIYQPITKSRGYFISGKFDQLQRHIPYSSLIQALRSLIQQLLTESSETIASWREKILAVVGQQGKIIIDVINEVELIIGSQPDVVILESTESQNRFNILFYNFISVFTTSKQPLVIFLDDLQWADSASLKLIKQLMANTENGLLLIVAYRDSEVNAAHPLMLTIDEIKQTGTIVNHIYLTPLDLNNTSQLIADTFNCTTQKAKPLNQSQIAALQIVFCANKKMN</sequence>
<reference evidence="2" key="1">
    <citation type="submission" date="2021-05" db="EMBL/GenBank/DDBJ databases">
        <authorList>
            <person name="Pietrasiak N."/>
            <person name="Ward R."/>
            <person name="Stajich J.E."/>
            <person name="Kurbessoian T."/>
        </authorList>
    </citation>
    <scope>NUCLEOTIDE SEQUENCE</scope>
    <source>
        <strain evidence="2">GSE-NOS-MK-12-04C</strain>
    </source>
</reference>
<organism evidence="2 3">
    <name type="scientific">Cyanomargarita calcarea GSE-NOS-MK-12-04C</name>
    <dbReference type="NCBI Taxonomy" id="2839659"/>
    <lineage>
        <taxon>Bacteria</taxon>
        <taxon>Bacillati</taxon>
        <taxon>Cyanobacteriota</taxon>
        <taxon>Cyanophyceae</taxon>
        <taxon>Nostocales</taxon>
        <taxon>Cyanomargaritaceae</taxon>
        <taxon>Cyanomargarita</taxon>
    </lineage>
</organism>
<dbReference type="AlphaFoldDB" id="A0A951UU80"/>
<dbReference type="GO" id="GO:0005524">
    <property type="term" value="F:ATP binding"/>
    <property type="evidence" value="ECO:0007669"/>
    <property type="project" value="InterPro"/>
</dbReference>
<evidence type="ECO:0000313" key="3">
    <source>
        <dbReference type="Proteomes" id="UP000729701"/>
    </source>
</evidence>
<dbReference type="InterPro" id="IPR011009">
    <property type="entry name" value="Kinase-like_dom_sf"/>
</dbReference>
<dbReference type="Pfam" id="PF00069">
    <property type="entry name" value="Pkinase"/>
    <property type="match status" value="1"/>
</dbReference>
<dbReference type="GO" id="GO:0004672">
    <property type="term" value="F:protein kinase activity"/>
    <property type="evidence" value="ECO:0007669"/>
    <property type="project" value="InterPro"/>
</dbReference>
<accession>A0A951UU80</accession>
<dbReference type="InterPro" id="IPR041664">
    <property type="entry name" value="AAA_16"/>
</dbReference>
<protein>
    <submittedName>
        <fullName evidence="2">AAA family ATPase</fullName>
    </submittedName>
</protein>
<dbReference type="InterPro" id="IPR053159">
    <property type="entry name" value="Hybrid_Histidine_Kinase"/>
</dbReference>
<dbReference type="Proteomes" id="UP000729701">
    <property type="component" value="Unassembled WGS sequence"/>
</dbReference>
<dbReference type="EMBL" id="JAHHGZ010000020">
    <property type="protein sequence ID" value="MBW4669341.1"/>
    <property type="molecule type" value="Genomic_DNA"/>
</dbReference>
<gene>
    <name evidence="2" type="ORF">KME60_18465</name>
</gene>
<dbReference type="CDD" id="cd14014">
    <property type="entry name" value="STKc_PknB_like"/>
    <property type="match status" value="1"/>
</dbReference>